<dbReference type="PANTHER" id="PTHR14969">
    <property type="entry name" value="SPHINGOSINE-1-PHOSPHATE PHOSPHOHYDROLASE"/>
    <property type="match status" value="1"/>
</dbReference>
<sequence length="396" mass="44316">MYHSTPQALKGREPFDPNDIVSAPIDNLGPGGRLIRHLLLRWTLSDTWIITRLQDIRTPFLNSLMRNLAFLVSEEFYILLVLAFLWCGDPVLARRILNLVAATFYLCSVLKDSTCLPRPPCPPAIPLEDAQDWSMPSQHSSTTMAVVPYMYAYSMAHNPTVQRHQSLFATLVVLWTALVPLSRYYLAVHSLADLVVGSLLGMVILSTYCRVASADLENGDTLSLQIDSTIDEWLLTGKWVVPQLLLYLAVLTYMHPRPQQPTESLYVTCVGTMASVGINIGFVLGGGVYFIAPPASWYHALGRYCIGLPLAFLLRHFLKLGLTGLVSRGLEAFHIQHFSMIGQIKEMKRTGMGHSKHFHKDFFIPPISQLPLSSRLQPNKLVIRPPRPNHSSDGFP</sequence>
<dbReference type="GO" id="GO:0005789">
    <property type="term" value="C:endoplasmic reticulum membrane"/>
    <property type="evidence" value="ECO:0007669"/>
    <property type="project" value="TreeGrafter"/>
</dbReference>
<reference evidence="1" key="1">
    <citation type="submission" date="2020-11" db="EMBL/GenBank/DDBJ databases">
        <authorList>
            <person name="Tran Van P."/>
        </authorList>
    </citation>
    <scope>NUCLEOTIDE SEQUENCE</scope>
</reference>
<dbReference type="GO" id="GO:0006670">
    <property type="term" value="P:sphingosine metabolic process"/>
    <property type="evidence" value="ECO:0007669"/>
    <property type="project" value="TreeGrafter"/>
</dbReference>
<proteinExistence type="predicted"/>
<dbReference type="InterPro" id="IPR036938">
    <property type="entry name" value="PAP2/HPO_sf"/>
</dbReference>
<dbReference type="GO" id="GO:0042392">
    <property type="term" value="F:sphingosine-1-phosphate phosphatase activity"/>
    <property type="evidence" value="ECO:0007669"/>
    <property type="project" value="TreeGrafter"/>
</dbReference>
<name>A0A7R8W640_9CRUS</name>
<dbReference type="Pfam" id="PF01569">
    <property type="entry name" value="PAP2"/>
    <property type="match status" value="1"/>
</dbReference>
<dbReference type="SUPFAM" id="SSF48317">
    <property type="entry name" value="Acid phosphatase/Vanadium-dependent haloperoxidase"/>
    <property type="match status" value="1"/>
</dbReference>
<accession>A0A7R8W640</accession>
<dbReference type="PANTHER" id="PTHR14969:SF39">
    <property type="entry name" value="PHOSPHATIDIC ACID PHOSPHATASE TYPE 2_HALOPEROXIDASE DOMAIN-CONTAINING PROTEIN"/>
    <property type="match status" value="1"/>
</dbReference>
<dbReference type="AlphaFoldDB" id="A0A7R8W640"/>
<protein>
    <submittedName>
        <fullName evidence="1">Uncharacterized protein</fullName>
    </submittedName>
</protein>
<dbReference type="Gene3D" id="1.20.144.10">
    <property type="entry name" value="Phosphatidic acid phosphatase type 2/haloperoxidase"/>
    <property type="match status" value="1"/>
</dbReference>
<dbReference type="OrthoDB" id="301434at2759"/>
<gene>
    <name evidence="1" type="ORF">CTOB1V02_LOCUS1278</name>
</gene>
<dbReference type="SMART" id="SM00014">
    <property type="entry name" value="acidPPc"/>
    <property type="match status" value="1"/>
</dbReference>
<dbReference type="InterPro" id="IPR000326">
    <property type="entry name" value="PAP2/HPO"/>
</dbReference>
<evidence type="ECO:0000313" key="1">
    <source>
        <dbReference type="EMBL" id="CAD7223288.1"/>
    </source>
</evidence>
<dbReference type="EMBL" id="OB660179">
    <property type="protein sequence ID" value="CAD7223288.1"/>
    <property type="molecule type" value="Genomic_DNA"/>
</dbReference>
<organism evidence="1">
    <name type="scientific">Cyprideis torosa</name>
    <dbReference type="NCBI Taxonomy" id="163714"/>
    <lineage>
        <taxon>Eukaryota</taxon>
        <taxon>Metazoa</taxon>
        <taxon>Ecdysozoa</taxon>
        <taxon>Arthropoda</taxon>
        <taxon>Crustacea</taxon>
        <taxon>Oligostraca</taxon>
        <taxon>Ostracoda</taxon>
        <taxon>Podocopa</taxon>
        <taxon>Podocopida</taxon>
        <taxon>Cytherocopina</taxon>
        <taxon>Cytheroidea</taxon>
        <taxon>Cytherideidae</taxon>
        <taxon>Cyprideis</taxon>
    </lineage>
</organism>